<feature type="binding site" evidence="9">
    <location>
        <position position="171"/>
    </location>
    <ligand>
        <name>Mn(2+)</name>
        <dbReference type="ChEBI" id="CHEBI:29035"/>
        <label>2</label>
    </ligand>
</feature>
<evidence type="ECO:0000256" key="4">
    <source>
        <dbReference type="ARBA" id="ARBA00022763"/>
    </source>
</evidence>
<evidence type="ECO:0000313" key="12">
    <source>
        <dbReference type="Proteomes" id="UP000003489"/>
    </source>
</evidence>
<dbReference type="GO" id="GO:0006302">
    <property type="term" value="P:double-strand break repair"/>
    <property type="evidence" value="ECO:0007669"/>
    <property type="project" value="UniProtKB-UniRule"/>
</dbReference>
<dbReference type="EMBL" id="ABYW01000002">
    <property type="protein sequence ID" value="EEE41371.1"/>
    <property type="molecule type" value="Genomic_DNA"/>
</dbReference>
<feature type="binding site" evidence="9">
    <location>
        <position position="23"/>
    </location>
    <ligand>
        <name>Mn(2+)</name>
        <dbReference type="ChEBI" id="CHEBI:29035"/>
        <label>1</label>
    </ligand>
</feature>
<keyword evidence="8 9" id="KW-0464">Manganese</keyword>
<comment type="similarity">
    <text evidence="9">Belongs to the MRE11/RAD32 family.</text>
</comment>
<dbReference type="SUPFAM" id="SSF56300">
    <property type="entry name" value="Metallo-dependent phosphatases"/>
    <property type="match status" value="1"/>
</dbReference>
<dbReference type="PANTHER" id="PTHR30337">
    <property type="entry name" value="COMPONENT OF ATP-DEPENDENT DSDNA EXONUCLEASE"/>
    <property type="match status" value="1"/>
</dbReference>
<dbReference type="GO" id="GO:0030145">
    <property type="term" value="F:manganese ion binding"/>
    <property type="evidence" value="ECO:0007669"/>
    <property type="project" value="UniProtKB-UniRule"/>
</dbReference>
<dbReference type="HOGENOM" id="CLU_026621_5_2_2"/>
<dbReference type="PANTHER" id="PTHR30337:SF0">
    <property type="entry name" value="NUCLEASE SBCCD SUBUNIT D"/>
    <property type="match status" value="1"/>
</dbReference>
<proteinExistence type="inferred from homology"/>
<evidence type="ECO:0000256" key="5">
    <source>
        <dbReference type="ARBA" id="ARBA00022801"/>
    </source>
</evidence>
<evidence type="ECO:0000256" key="3">
    <source>
        <dbReference type="ARBA" id="ARBA00022759"/>
    </source>
</evidence>
<evidence type="ECO:0000256" key="1">
    <source>
        <dbReference type="ARBA" id="ARBA00022722"/>
    </source>
</evidence>
<name>B9AD31_METSM</name>
<keyword evidence="3 9" id="KW-0255">Endonuclease</keyword>
<sequence>MFIGYIKILKGNIMKFAHLADTHLGYRQFGLLEREKDFYEVFDKIIDKIIEEKVDFVIHSGDLFDSARPSPSALLAFQKGLLKLKGAGIPMYAIAGNHDIVNRNGAIPPQVLFKKFGLKLISPINTNYMHDDVFIAGLPFYPASQNKNLKSKLDELSKKAENHEKSILVLHQGIDKYFNLQYELEIGDIPDNFDYYALGHIHNYICDDFGKGKLVYPGSTETWNVSELIDLKKNGKGFIVVDLDGPKMNVKRVAMDIPREFIVKTIDYRNLGAEIDSIKNTIKDFDKQPILNLKINNIDSNIGEIYEFINRELGDLALMIRPTFNVLDREVDVDAISNDENALSTKELLIDELKEYDSEDVNNLAVELYDLLSKNKTEESEDLIKQFFNEKYNIIRDDSGEEITENKAEDGQVRFSGAIQ</sequence>
<comment type="activity regulation">
    <text evidence="9">Nuclease activity is regulated by Rad50.</text>
</comment>
<evidence type="ECO:0000256" key="2">
    <source>
        <dbReference type="ARBA" id="ARBA00022723"/>
    </source>
</evidence>
<dbReference type="AlphaFoldDB" id="B9AD31"/>
<feature type="binding site" evidence="9">
    <location>
        <position position="62"/>
    </location>
    <ligand>
        <name>Mn(2+)</name>
        <dbReference type="ChEBI" id="CHEBI:29035"/>
        <label>2</label>
    </ligand>
</feature>
<feature type="binding site" evidence="9">
    <location>
        <position position="200"/>
    </location>
    <ligand>
        <name>Mn(2+)</name>
        <dbReference type="ChEBI" id="CHEBI:29035"/>
        <label>2</label>
    </ligand>
</feature>
<dbReference type="InterPro" id="IPR029052">
    <property type="entry name" value="Metallo-depent_PP-like"/>
</dbReference>
<dbReference type="InterPro" id="IPR004843">
    <property type="entry name" value="Calcineurin-like_PHP"/>
</dbReference>
<dbReference type="InterPro" id="IPR032885">
    <property type="entry name" value="Mre11_archaea-type"/>
</dbReference>
<keyword evidence="4 9" id="KW-0227">DNA damage</keyword>
<dbReference type="HAMAP" id="MF_02044">
    <property type="entry name" value="Mre11"/>
    <property type="match status" value="1"/>
</dbReference>
<evidence type="ECO:0000256" key="9">
    <source>
        <dbReference type="HAMAP-Rule" id="MF_02044"/>
    </source>
</evidence>
<evidence type="ECO:0000313" key="11">
    <source>
        <dbReference type="EMBL" id="EEE41371.1"/>
    </source>
</evidence>
<feature type="active site" description="Proton donor" evidence="9">
    <location>
        <position position="98"/>
    </location>
</feature>
<reference evidence="11 12" key="1">
    <citation type="submission" date="2008-10" db="EMBL/GenBank/DDBJ databases">
        <authorList>
            <person name="Fulton L."/>
            <person name="Clifton S."/>
            <person name="Fulton B."/>
            <person name="Xu J."/>
            <person name="Minx P."/>
            <person name="Pepin K.H."/>
            <person name="Johnson M."/>
            <person name="Bhonagiri V."/>
            <person name="Nash W.E."/>
            <person name="Mardis E.R."/>
            <person name="Wilson R.K."/>
        </authorList>
    </citation>
    <scope>NUCLEOTIDE SEQUENCE [LARGE SCALE GENOMIC DNA]</scope>
    <source>
        <strain evidence="11 12">DSM 2375</strain>
    </source>
</reference>
<feature type="binding site" evidence="9">
    <location>
        <position position="97"/>
    </location>
    <ligand>
        <name>Mn(2+)</name>
        <dbReference type="ChEBI" id="CHEBI:29035"/>
        <label>2</label>
    </ligand>
</feature>
<gene>
    <name evidence="11" type="primary">sbcD</name>
    <name evidence="9" type="synonym">mre11</name>
    <name evidence="11" type="ORF">METSMIALI_00253</name>
</gene>
<feature type="domain" description="Calcineurin-like phosphoesterase" evidence="10">
    <location>
        <begin position="14"/>
        <end position="204"/>
    </location>
</feature>
<comment type="function">
    <text evidence="9">Part of the Rad50/Mre11 complex, which is involved in the early steps of DNA double-strand break (DSB) repair. The complex may facilitate opening of the processed DNA ends to aid in the recruitment of HerA and NurA. Mre11 binds to DSB ends and has both double-stranded 3'-5' exonuclease activity and single-stranded endonuclease activity.</text>
</comment>
<evidence type="ECO:0000256" key="6">
    <source>
        <dbReference type="ARBA" id="ARBA00022839"/>
    </source>
</evidence>
<dbReference type="Pfam" id="PF00149">
    <property type="entry name" value="Metallophos"/>
    <property type="match status" value="1"/>
</dbReference>
<comment type="subunit">
    <text evidence="9">Homodimer. Forms a heterotetramer composed of two Mre11 subunits and two Rad50 subunits.</text>
</comment>
<evidence type="ECO:0000256" key="8">
    <source>
        <dbReference type="ARBA" id="ARBA00023211"/>
    </source>
</evidence>
<keyword evidence="5 9" id="KW-0378">Hydrolase</keyword>
<keyword evidence="6 9" id="KW-0269">Exonuclease</keyword>
<comment type="cofactor">
    <cofactor evidence="9">
        <name>Mn(2+)</name>
        <dbReference type="ChEBI" id="CHEBI:29035"/>
    </cofactor>
    <text evidence="9">Binds 2 manganese ions per subunit.</text>
</comment>
<reference evidence="11 12" key="2">
    <citation type="submission" date="2008-11" db="EMBL/GenBank/DDBJ databases">
        <title>Draft genome sequence of Methanobrevibacter smithii (DSM 2375).</title>
        <authorList>
            <person name="Sudarsanam P."/>
            <person name="Ley R."/>
            <person name="Guruge J."/>
            <person name="Turnbaugh P.J."/>
            <person name="Mahowald M."/>
            <person name="Liep D."/>
            <person name="Gordon J."/>
        </authorList>
    </citation>
    <scope>NUCLEOTIDE SEQUENCE [LARGE SCALE GENOMIC DNA]</scope>
    <source>
        <strain evidence="11 12">DSM 2375</strain>
    </source>
</reference>
<dbReference type="CDD" id="cd00840">
    <property type="entry name" value="MPP_Mre11_N"/>
    <property type="match status" value="1"/>
</dbReference>
<dbReference type="GO" id="GO:0004519">
    <property type="term" value="F:endonuclease activity"/>
    <property type="evidence" value="ECO:0007669"/>
    <property type="project" value="UniProtKB-UniRule"/>
</dbReference>
<keyword evidence="7 9" id="KW-0234">DNA repair</keyword>
<dbReference type="GO" id="GO:0045027">
    <property type="term" value="F:DNA end binding"/>
    <property type="evidence" value="ECO:0007669"/>
    <property type="project" value="UniProtKB-UniRule"/>
</dbReference>
<protein>
    <recommendedName>
        <fullName evidence="9">DNA double-strand break repair protein Mre11</fullName>
        <ecNumber evidence="9">3.1.-.-</ecNumber>
    </recommendedName>
</protein>
<dbReference type="Gene3D" id="3.60.21.10">
    <property type="match status" value="1"/>
</dbReference>
<feature type="binding site" evidence="9">
    <location>
        <position position="21"/>
    </location>
    <ligand>
        <name>Mn(2+)</name>
        <dbReference type="ChEBI" id="CHEBI:29035"/>
        <label>1</label>
    </ligand>
</feature>
<evidence type="ECO:0000259" key="10">
    <source>
        <dbReference type="Pfam" id="PF00149"/>
    </source>
</evidence>
<dbReference type="GO" id="GO:0000403">
    <property type="term" value="F:Y-form DNA binding"/>
    <property type="evidence" value="ECO:0007669"/>
    <property type="project" value="UniProtKB-UniRule"/>
</dbReference>
<feature type="binding site" evidence="9">
    <location>
        <position position="62"/>
    </location>
    <ligand>
        <name>Mn(2+)</name>
        <dbReference type="ChEBI" id="CHEBI:29035"/>
        <label>1</label>
    </ligand>
</feature>
<dbReference type="Proteomes" id="UP000003489">
    <property type="component" value="Unassembled WGS sequence"/>
</dbReference>
<dbReference type="PATRIC" id="fig|483214.13.peg.241"/>
<dbReference type="InterPro" id="IPR041796">
    <property type="entry name" value="Mre11_N"/>
</dbReference>
<dbReference type="GO" id="GO:0008408">
    <property type="term" value="F:3'-5' exonuclease activity"/>
    <property type="evidence" value="ECO:0007669"/>
    <property type="project" value="UniProtKB-UniRule"/>
</dbReference>
<dbReference type="EC" id="3.1.-.-" evidence="9"/>
<feature type="binding site" evidence="9">
    <location>
        <position position="202"/>
    </location>
    <ligand>
        <name>Mn(2+)</name>
        <dbReference type="ChEBI" id="CHEBI:29035"/>
        <label>1</label>
    </ligand>
</feature>
<dbReference type="InterPro" id="IPR050535">
    <property type="entry name" value="DNA_Repair-Maintenance_Comp"/>
</dbReference>
<comment type="caution">
    <text evidence="11">The sequence shown here is derived from an EMBL/GenBank/DDBJ whole genome shotgun (WGS) entry which is preliminary data.</text>
</comment>
<keyword evidence="1 9" id="KW-0540">Nuclease</keyword>
<accession>B9AD31</accession>
<keyword evidence="2 9" id="KW-0479">Metal-binding</keyword>
<evidence type="ECO:0000256" key="7">
    <source>
        <dbReference type="ARBA" id="ARBA00023204"/>
    </source>
</evidence>
<organism evidence="11 12">
    <name type="scientific">Methanobrevibacter smithii DSM 2375</name>
    <dbReference type="NCBI Taxonomy" id="483214"/>
    <lineage>
        <taxon>Archaea</taxon>
        <taxon>Methanobacteriati</taxon>
        <taxon>Methanobacteriota</taxon>
        <taxon>Methanomada group</taxon>
        <taxon>Methanobacteria</taxon>
        <taxon>Methanobacteriales</taxon>
        <taxon>Methanobacteriaceae</taxon>
        <taxon>Methanobrevibacter</taxon>
    </lineage>
</organism>